<dbReference type="EMBL" id="CP000473">
    <property type="protein sequence ID" value="ABJ86488.1"/>
    <property type="molecule type" value="Genomic_DNA"/>
</dbReference>
<dbReference type="Gene3D" id="1.10.8.100">
    <property type="entry name" value="Ribosomal RNA adenine dimethylase-like, domain 2"/>
    <property type="match status" value="1"/>
</dbReference>
<feature type="binding site" evidence="7 8">
    <location>
        <position position="56"/>
    </location>
    <ligand>
        <name>S-adenosyl-L-methionine</name>
        <dbReference type="ChEBI" id="CHEBI:59789"/>
    </ligand>
</feature>
<evidence type="ECO:0000313" key="10">
    <source>
        <dbReference type="EMBL" id="ABJ86488.1"/>
    </source>
</evidence>
<organism evidence="10">
    <name type="scientific">Solibacter usitatus (strain Ellin6076)</name>
    <dbReference type="NCBI Taxonomy" id="234267"/>
    <lineage>
        <taxon>Bacteria</taxon>
        <taxon>Pseudomonadati</taxon>
        <taxon>Acidobacteriota</taxon>
        <taxon>Terriglobia</taxon>
        <taxon>Bryobacterales</taxon>
        <taxon>Solibacteraceae</taxon>
        <taxon>Candidatus Solibacter</taxon>
    </lineage>
</organism>
<dbReference type="SMART" id="SM00650">
    <property type="entry name" value="rADc"/>
    <property type="match status" value="1"/>
</dbReference>
<keyword evidence="4 7" id="KW-0808">Transferase</keyword>
<feature type="domain" description="Ribosomal RNA adenine methylase transferase N-terminal" evidence="9">
    <location>
        <begin position="15"/>
        <end position="181"/>
    </location>
</feature>
<dbReference type="GO" id="GO:0003723">
    <property type="term" value="F:RNA binding"/>
    <property type="evidence" value="ECO:0007669"/>
    <property type="project" value="UniProtKB-UniRule"/>
</dbReference>
<dbReference type="CDD" id="cd02440">
    <property type="entry name" value="AdoMet_MTases"/>
    <property type="match status" value="1"/>
</dbReference>
<dbReference type="GO" id="GO:0005829">
    <property type="term" value="C:cytosol"/>
    <property type="evidence" value="ECO:0007669"/>
    <property type="project" value="TreeGrafter"/>
</dbReference>
<gene>
    <name evidence="7" type="primary">rsmA</name>
    <name evidence="7" type="synonym">ksgA</name>
    <name evidence="10" type="ordered locus">Acid_5541</name>
</gene>
<protein>
    <recommendedName>
        <fullName evidence="7">Ribosomal RNA small subunit methyltransferase A</fullName>
        <ecNumber evidence="7">2.1.1.182</ecNumber>
    </recommendedName>
    <alternativeName>
        <fullName evidence="7">16S rRNA (adenine(1518)-N(6)/adenine(1519)-N(6))-dimethyltransferase</fullName>
    </alternativeName>
    <alternativeName>
        <fullName evidence="7">16S rRNA dimethyladenosine transferase</fullName>
    </alternativeName>
    <alternativeName>
        <fullName evidence="7">16S rRNA dimethylase</fullName>
    </alternativeName>
    <alternativeName>
        <fullName evidence="7">S-adenosylmethionine-6-N', N'-adenosyl(rRNA) dimethyltransferase</fullName>
    </alternativeName>
</protein>
<dbReference type="PANTHER" id="PTHR11727">
    <property type="entry name" value="DIMETHYLADENOSINE TRANSFERASE"/>
    <property type="match status" value="1"/>
</dbReference>
<comment type="function">
    <text evidence="7">Specifically dimethylates two adjacent adenosines (A1518 and A1519) in the loop of a conserved hairpin near the 3'-end of 16S rRNA in the 30S particle. May play a critical role in biogenesis of 30S subunits.</text>
</comment>
<comment type="similarity">
    <text evidence="7">Belongs to the class I-like SAM-binding methyltransferase superfamily. rRNA adenine N(6)-methyltransferase family. RsmA subfamily.</text>
</comment>
<dbReference type="eggNOG" id="COG0030">
    <property type="taxonomic scope" value="Bacteria"/>
</dbReference>
<comment type="catalytic activity">
    <reaction evidence="7">
        <text>adenosine(1518)/adenosine(1519) in 16S rRNA + 4 S-adenosyl-L-methionine = N(6)-dimethyladenosine(1518)/N(6)-dimethyladenosine(1519) in 16S rRNA + 4 S-adenosyl-L-homocysteine + 4 H(+)</text>
        <dbReference type="Rhea" id="RHEA:19609"/>
        <dbReference type="Rhea" id="RHEA-COMP:10232"/>
        <dbReference type="Rhea" id="RHEA-COMP:10233"/>
        <dbReference type="ChEBI" id="CHEBI:15378"/>
        <dbReference type="ChEBI" id="CHEBI:57856"/>
        <dbReference type="ChEBI" id="CHEBI:59789"/>
        <dbReference type="ChEBI" id="CHEBI:74411"/>
        <dbReference type="ChEBI" id="CHEBI:74493"/>
        <dbReference type="EC" id="2.1.1.182"/>
    </reaction>
</comment>
<reference evidence="10" key="1">
    <citation type="submission" date="2006-10" db="EMBL/GenBank/DDBJ databases">
        <title>Complete sequence of Solibacter usitatus Ellin6076.</title>
        <authorList>
            <consortium name="US DOE Joint Genome Institute"/>
            <person name="Copeland A."/>
            <person name="Lucas S."/>
            <person name="Lapidus A."/>
            <person name="Barry K."/>
            <person name="Detter J.C."/>
            <person name="Glavina del Rio T."/>
            <person name="Hammon N."/>
            <person name="Israni S."/>
            <person name="Dalin E."/>
            <person name="Tice H."/>
            <person name="Pitluck S."/>
            <person name="Thompson L.S."/>
            <person name="Brettin T."/>
            <person name="Bruce D."/>
            <person name="Han C."/>
            <person name="Tapia R."/>
            <person name="Gilna P."/>
            <person name="Schmutz J."/>
            <person name="Larimer F."/>
            <person name="Land M."/>
            <person name="Hauser L."/>
            <person name="Kyrpides N."/>
            <person name="Mikhailova N."/>
            <person name="Janssen P.H."/>
            <person name="Kuske C.R."/>
            <person name="Richardson P."/>
        </authorList>
    </citation>
    <scope>NUCLEOTIDE SEQUENCE</scope>
    <source>
        <strain evidence="10">Ellin6076</strain>
    </source>
</reference>
<accession>Q01V27</accession>
<evidence type="ECO:0000256" key="2">
    <source>
        <dbReference type="ARBA" id="ARBA00022552"/>
    </source>
</evidence>
<feature type="binding site" evidence="7 8">
    <location>
        <position position="35"/>
    </location>
    <ligand>
        <name>S-adenosyl-L-methionine</name>
        <dbReference type="ChEBI" id="CHEBI:59789"/>
    </ligand>
</feature>
<keyword evidence="6 7" id="KW-0694">RNA-binding</keyword>
<dbReference type="EC" id="2.1.1.182" evidence="7"/>
<evidence type="ECO:0000259" key="9">
    <source>
        <dbReference type="SMART" id="SM00650"/>
    </source>
</evidence>
<feature type="binding site" evidence="7 8">
    <location>
        <position position="8"/>
    </location>
    <ligand>
        <name>S-adenosyl-L-methionine</name>
        <dbReference type="ChEBI" id="CHEBI:59789"/>
    </ligand>
</feature>
<dbReference type="InterPro" id="IPR029063">
    <property type="entry name" value="SAM-dependent_MTases_sf"/>
</dbReference>
<dbReference type="InParanoid" id="Q01V27"/>
<dbReference type="HOGENOM" id="CLU_041220_0_2_0"/>
<dbReference type="SUPFAM" id="SSF53335">
    <property type="entry name" value="S-adenosyl-L-methionine-dependent methyltransferases"/>
    <property type="match status" value="1"/>
</dbReference>
<comment type="subcellular location">
    <subcellularLocation>
        <location evidence="7">Cytoplasm</location>
    </subcellularLocation>
</comment>
<dbReference type="STRING" id="234267.Acid_5541"/>
<dbReference type="InterPro" id="IPR001737">
    <property type="entry name" value="KsgA/Erm"/>
</dbReference>
<dbReference type="InterPro" id="IPR011530">
    <property type="entry name" value="rRNA_adenine_dimethylase"/>
</dbReference>
<dbReference type="AlphaFoldDB" id="Q01V27"/>
<keyword evidence="5 7" id="KW-0949">S-adenosyl-L-methionine</keyword>
<dbReference type="KEGG" id="sus:Acid_5541"/>
<evidence type="ECO:0000256" key="6">
    <source>
        <dbReference type="ARBA" id="ARBA00022884"/>
    </source>
</evidence>
<sequence length="247" mass="27769">MPQKLGQHFLSNGSVLDRIALAVCPEGEELVIEIGPGKGALTEKLLQRSGRVIAIELDPVLVEYLRQKFEGESRLQVIHADVLHTDLAQWGPVPIAGNLPYYITSPILERSVRAGAPRTVFLIQKEVAHRLVAHPGQRDYGYLTLQTALFADTKLLFEVKPGAFKPPPKVDSAVVLLTPHGRDYGITDRDKFLKFLSHSFRQKRKTLRNNLFAVYGKDLIDAWPEAGLRAEQIPMEKFVEMFRRIPA</sequence>
<dbReference type="FunCoup" id="Q01V27">
    <property type="interactions" value="567"/>
</dbReference>
<keyword evidence="2 7" id="KW-0698">rRNA processing</keyword>
<dbReference type="Pfam" id="PF00398">
    <property type="entry name" value="RrnaAD"/>
    <property type="match status" value="1"/>
</dbReference>
<evidence type="ECO:0000256" key="3">
    <source>
        <dbReference type="ARBA" id="ARBA00022603"/>
    </source>
</evidence>
<dbReference type="Gene3D" id="3.40.50.150">
    <property type="entry name" value="Vaccinia Virus protein VP39"/>
    <property type="match status" value="1"/>
</dbReference>
<dbReference type="InterPro" id="IPR023165">
    <property type="entry name" value="rRNA_Ade_diMease-like_C"/>
</dbReference>
<evidence type="ECO:0000256" key="1">
    <source>
        <dbReference type="ARBA" id="ARBA00022490"/>
    </source>
</evidence>
<keyword evidence="1 7" id="KW-0963">Cytoplasm</keyword>
<evidence type="ECO:0000256" key="8">
    <source>
        <dbReference type="PROSITE-ProRule" id="PRU01026"/>
    </source>
</evidence>
<feature type="binding site" evidence="7 8">
    <location>
        <position position="10"/>
    </location>
    <ligand>
        <name>S-adenosyl-L-methionine</name>
        <dbReference type="ChEBI" id="CHEBI:59789"/>
    </ligand>
</feature>
<evidence type="ECO:0000256" key="4">
    <source>
        <dbReference type="ARBA" id="ARBA00022679"/>
    </source>
</evidence>
<dbReference type="PROSITE" id="PS01131">
    <property type="entry name" value="RRNA_A_DIMETH"/>
    <property type="match status" value="1"/>
</dbReference>
<keyword evidence="3 7" id="KW-0489">Methyltransferase</keyword>
<dbReference type="OrthoDB" id="9814755at2"/>
<proteinExistence type="inferred from homology"/>
<dbReference type="InterPro" id="IPR020596">
    <property type="entry name" value="rRNA_Ade_Mease_Trfase_CS"/>
</dbReference>
<dbReference type="HAMAP" id="MF_00607">
    <property type="entry name" value="16SrRNA_methyltr_A"/>
    <property type="match status" value="1"/>
</dbReference>
<evidence type="ECO:0000256" key="5">
    <source>
        <dbReference type="ARBA" id="ARBA00022691"/>
    </source>
</evidence>
<name>Q01V27_SOLUE</name>
<dbReference type="NCBIfam" id="TIGR00755">
    <property type="entry name" value="ksgA"/>
    <property type="match status" value="1"/>
</dbReference>
<evidence type="ECO:0000256" key="7">
    <source>
        <dbReference type="HAMAP-Rule" id="MF_00607"/>
    </source>
</evidence>
<dbReference type="PROSITE" id="PS51689">
    <property type="entry name" value="SAM_RNA_A_N6_MT"/>
    <property type="match status" value="1"/>
</dbReference>
<dbReference type="GO" id="GO:0052908">
    <property type="term" value="F:16S rRNA (adenine(1518)-N(6)/adenine(1519)-N(6))-dimethyltransferase activity"/>
    <property type="evidence" value="ECO:0007669"/>
    <property type="project" value="UniProtKB-EC"/>
</dbReference>
<feature type="binding site" evidence="7 8">
    <location>
        <position position="98"/>
    </location>
    <ligand>
        <name>S-adenosyl-L-methionine</name>
        <dbReference type="ChEBI" id="CHEBI:59789"/>
    </ligand>
</feature>
<feature type="binding site" evidence="7 8">
    <location>
        <position position="81"/>
    </location>
    <ligand>
        <name>S-adenosyl-L-methionine</name>
        <dbReference type="ChEBI" id="CHEBI:59789"/>
    </ligand>
</feature>
<dbReference type="PANTHER" id="PTHR11727:SF7">
    <property type="entry name" value="DIMETHYLADENOSINE TRANSFERASE-RELATED"/>
    <property type="match status" value="1"/>
</dbReference>
<dbReference type="InterPro" id="IPR020598">
    <property type="entry name" value="rRNA_Ade_methylase_Trfase_N"/>
</dbReference>